<feature type="non-terminal residue" evidence="1">
    <location>
        <position position="201"/>
    </location>
</feature>
<reference evidence="1" key="1">
    <citation type="journal article" date="2014" name="Front. Microbiol.">
        <title>High frequency of phylogenetically diverse reductive dehalogenase-homologous genes in deep subseafloor sedimentary metagenomes.</title>
        <authorList>
            <person name="Kawai M."/>
            <person name="Futagami T."/>
            <person name="Toyoda A."/>
            <person name="Takaki Y."/>
            <person name="Nishi S."/>
            <person name="Hori S."/>
            <person name="Arai W."/>
            <person name="Tsubouchi T."/>
            <person name="Morono Y."/>
            <person name="Uchiyama I."/>
            <person name="Ito T."/>
            <person name="Fujiyama A."/>
            <person name="Inagaki F."/>
            <person name="Takami H."/>
        </authorList>
    </citation>
    <scope>NUCLEOTIDE SEQUENCE</scope>
    <source>
        <strain evidence="1">Expedition CK06-06</strain>
    </source>
</reference>
<organism evidence="1">
    <name type="scientific">marine sediment metagenome</name>
    <dbReference type="NCBI Taxonomy" id="412755"/>
    <lineage>
        <taxon>unclassified sequences</taxon>
        <taxon>metagenomes</taxon>
        <taxon>ecological metagenomes</taxon>
    </lineage>
</organism>
<name>X0ZZK4_9ZZZZ</name>
<evidence type="ECO:0000313" key="1">
    <source>
        <dbReference type="EMBL" id="GAG75305.1"/>
    </source>
</evidence>
<proteinExistence type="predicted"/>
<accession>X0ZZK4</accession>
<gene>
    <name evidence="1" type="ORF">S01H4_34871</name>
</gene>
<dbReference type="EMBL" id="BART01018480">
    <property type="protein sequence ID" value="GAG75305.1"/>
    <property type="molecule type" value="Genomic_DNA"/>
</dbReference>
<protein>
    <submittedName>
        <fullName evidence="1">Uncharacterized protein</fullName>
    </submittedName>
</protein>
<sequence>MSGITRINITDTINGSGGWRFRKAKRLHNVANSLYRDIFESIGSPLEDGEEIDNCTLDEFKAGYDYILGIDTILRTKSGQMLTMQEKFLFTHYNTLTVEYMQNPKSGELGDWYKLKCQVYFVGYDYPYCGNRFVSWILLNWPQVVIATEQNKLKWGTQKNTRDGARASFKYVSFSKIPDSCIIARGGMWNIEKLPYETIEP</sequence>
<dbReference type="AlphaFoldDB" id="X0ZZK4"/>
<comment type="caution">
    <text evidence="1">The sequence shown here is derived from an EMBL/GenBank/DDBJ whole genome shotgun (WGS) entry which is preliminary data.</text>
</comment>